<dbReference type="SUPFAM" id="SSF50978">
    <property type="entry name" value="WD40 repeat-like"/>
    <property type="match status" value="1"/>
</dbReference>
<comment type="subcellular location">
    <subcellularLocation>
        <location evidence="2">Cytoplasm</location>
        <location evidence="2">Cytosol</location>
    </subcellularLocation>
    <subcellularLocation>
        <location evidence="1">Peroxisome matrix</location>
    </subcellularLocation>
</comment>
<dbReference type="InterPro" id="IPR036322">
    <property type="entry name" value="WD40_repeat_dom_sf"/>
</dbReference>
<dbReference type="PANTHER" id="PTHR46027:SF1">
    <property type="entry name" value="PEROXISOMAL TARGETING SIGNAL 2 RECEPTOR"/>
    <property type="match status" value="1"/>
</dbReference>
<dbReference type="RefSeq" id="XP_060283083.1">
    <property type="nucleotide sequence ID" value="XM_060428071.1"/>
</dbReference>
<evidence type="ECO:0000256" key="4">
    <source>
        <dbReference type="ARBA" id="ARBA00022490"/>
    </source>
</evidence>
<organism evidence="10 11">
    <name type="scientific">Phialemonium atrogriseum</name>
    <dbReference type="NCBI Taxonomy" id="1093897"/>
    <lineage>
        <taxon>Eukaryota</taxon>
        <taxon>Fungi</taxon>
        <taxon>Dikarya</taxon>
        <taxon>Ascomycota</taxon>
        <taxon>Pezizomycotina</taxon>
        <taxon>Sordariomycetes</taxon>
        <taxon>Sordariomycetidae</taxon>
        <taxon>Cephalothecales</taxon>
        <taxon>Cephalothecaceae</taxon>
        <taxon>Phialemonium</taxon>
    </lineage>
</organism>
<keyword evidence="4" id="KW-0963">Cytoplasm</keyword>
<evidence type="ECO:0000256" key="3">
    <source>
        <dbReference type="ARBA" id="ARBA00022448"/>
    </source>
</evidence>
<keyword evidence="9" id="KW-0853">WD repeat</keyword>
<feature type="repeat" description="WD" evidence="9">
    <location>
        <begin position="102"/>
        <end position="144"/>
    </location>
</feature>
<dbReference type="GeneID" id="85311258"/>
<evidence type="ECO:0000313" key="11">
    <source>
        <dbReference type="Proteomes" id="UP001244011"/>
    </source>
</evidence>
<dbReference type="InterPro" id="IPR044536">
    <property type="entry name" value="PEX7"/>
</dbReference>
<sequence length="355" mass="38633">MASMLEFRTPGFNPYAVKYSPYYDSRIAVATSANYGIVGNGRVFALGMTPAGIQVEKTFDTNDALYDLAWSEINENQMVVACGDGSLKLFDLGVNDFPVMNFHEHKREAFSVCWNPITKDNFISSSWDGTVKIWSPTRNASLKTLPIGSCTYSASFSPTNPSIISAVSSDSHIRIFDLRAPTSAKYHLTTMIPVHAPPRSGAFLPNGQTFPAAAPAEILTHDWNKYNDSVVATGGVDRVVRTFDVRNPGGGPVSLLHGHEYAVRRLAWSPHASDVLASASYDMTVRVWTDGSSGPAADPSSAPPVRAGTELGIMNRHTEFATGVDWCLFGAGGWVASVGWDERVLLWDAHTLLRR</sequence>
<reference evidence="10" key="1">
    <citation type="submission" date="2023-06" db="EMBL/GenBank/DDBJ databases">
        <title>Genome-scale phylogeny and comparative genomics of the fungal order Sordariales.</title>
        <authorList>
            <consortium name="Lawrence Berkeley National Laboratory"/>
            <person name="Hensen N."/>
            <person name="Bonometti L."/>
            <person name="Westerberg I."/>
            <person name="Brannstrom I.O."/>
            <person name="Guillou S."/>
            <person name="Cros-Aarteil S."/>
            <person name="Calhoun S."/>
            <person name="Haridas S."/>
            <person name="Kuo A."/>
            <person name="Mondo S."/>
            <person name="Pangilinan J."/>
            <person name="Riley R."/>
            <person name="Labutti K."/>
            <person name="Andreopoulos B."/>
            <person name="Lipzen A."/>
            <person name="Chen C."/>
            <person name="Yanf M."/>
            <person name="Daum C."/>
            <person name="Ng V."/>
            <person name="Clum A."/>
            <person name="Steindorff A."/>
            <person name="Ohm R."/>
            <person name="Martin F."/>
            <person name="Silar P."/>
            <person name="Natvig D."/>
            <person name="Lalanne C."/>
            <person name="Gautier V."/>
            <person name="Ament-Velasquez S.L."/>
            <person name="Kruys A."/>
            <person name="Hutchinson M.I."/>
            <person name="Powell A.J."/>
            <person name="Barry K."/>
            <person name="Miller A.N."/>
            <person name="Grigoriev I.V."/>
            <person name="Debuchy R."/>
            <person name="Gladieux P."/>
            <person name="Thoren M.H."/>
            <person name="Johannesson H."/>
        </authorList>
    </citation>
    <scope>NUCLEOTIDE SEQUENCE</scope>
    <source>
        <strain evidence="10">8032-3</strain>
    </source>
</reference>
<evidence type="ECO:0000256" key="9">
    <source>
        <dbReference type="PROSITE-ProRule" id="PRU00221"/>
    </source>
</evidence>
<protein>
    <recommendedName>
        <fullName evidence="8">Peroxin-7</fullName>
    </recommendedName>
</protein>
<name>A0AAJ0BYY9_9PEZI</name>
<dbReference type="PANTHER" id="PTHR46027">
    <property type="entry name" value="PEROXISOMAL TARGETING SIGNAL 2 RECEPTOR"/>
    <property type="match status" value="1"/>
</dbReference>
<keyword evidence="5" id="KW-0653">Protein transport</keyword>
<dbReference type="GO" id="GO:0005053">
    <property type="term" value="F:peroxisome matrix targeting signal-2 binding"/>
    <property type="evidence" value="ECO:0007669"/>
    <property type="project" value="InterPro"/>
</dbReference>
<evidence type="ECO:0000256" key="8">
    <source>
        <dbReference type="ARBA" id="ARBA00032565"/>
    </source>
</evidence>
<comment type="caution">
    <text evidence="10">The sequence shown here is derived from an EMBL/GenBank/DDBJ whole genome shotgun (WGS) entry which is preliminary data.</text>
</comment>
<dbReference type="InterPro" id="IPR015943">
    <property type="entry name" value="WD40/YVTN_repeat-like_dom_sf"/>
</dbReference>
<keyword evidence="11" id="KW-1185">Reference proteome</keyword>
<evidence type="ECO:0000256" key="6">
    <source>
        <dbReference type="ARBA" id="ARBA00023140"/>
    </source>
</evidence>
<keyword evidence="3" id="KW-0813">Transport</keyword>
<evidence type="ECO:0000313" key="10">
    <source>
        <dbReference type="EMBL" id="KAK1766870.1"/>
    </source>
</evidence>
<dbReference type="AlphaFoldDB" id="A0AAJ0BYY9"/>
<evidence type="ECO:0000256" key="1">
    <source>
        <dbReference type="ARBA" id="ARBA00004253"/>
    </source>
</evidence>
<gene>
    <name evidence="10" type="ORF">QBC33DRAFT_540497</name>
</gene>
<dbReference type="GO" id="GO:0016558">
    <property type="term" value="P:protein import into peroxisome matrix"/>
    <property type="evidence" value="ECO:0007669"/>
    <property type="project" value="InterPro"/>
</dbReference>
<dbReference type="PROSITE" id="PS50294">
    <property type="entry name" value="WD_REPEATS_REGION"/>
    <property type="match status" value="1"/>
</dbReference>
<evidence type="ECO:0000256" key="5">
    <source>
        <dbReference type="ARBA" id="ARBA00022927"/>
    </source>
</evidence>
<evidence type="ECO:0000256" key="7">
    <source>
        <dbReference type="ARBA" id="ARBA00024017"/>
    </source>
</evidence>
<dbReference type="SMART" id="SM00320">
    <property type="entry name" value="WD40"/>
    <property type="match status" value="6"/>
</dbReference>
<dbReference type="Proteomes" id="UP001244011">
    <property type="component" value="Unassembled WGS sequence"/>
</dbReference>
<accession>A0AAJ0BYY9</accession>
<comment type="similarity">
    <text evidence="7">Belongs to the WD repeat peroxin-7 family.</text>
</comment>
<dbReference type="Pfam" id="PF00400">
    <property type="entry name" value="WD40"/>
    <property type="match status" value="3"/>
</dbReference>
<evidence type="ECO:0000256" key="2">
    <source>
        <dbReference type="ARBA" id="ARBA00004514"/>
    </source>
</evidence>
<feature type="repeat" description="WD" evidence="9">
    <location>
        <begin position="256"/>
        <end position="288"/>
    </location>
</feature>
<dbReference type="InterPro" id="IPR001680">
    <property type="entry name" value="WD40_rpt"/>
</dbReference>
<dbReference type="PROSITE" id="PS50082">
    <property type="entry name" value="WD_REPEATS_2"/>
    <property type="match status" value="2"/>
</dbReference>
<keyword evidence="6" id="KW-0576">Peroxisome</keyword>
<dbReference type="GO" id="GO:0005829">
    <property type="term" value="C:cytosol"/>
    <property type="evidence" value="ECO:0007669"/>
    <property type="project" value="UniProtKB-SubCell"/>
</dbReference>
<proteinExistence type="inferred from homology"/>
<dbReference type="Gene3D" id="2.130.10.10">
    <property type="entry name" value="YVTN repeat-like/Quinoprotein amine dehydrogenase"/>
    <property type="match status" value="1"/>
</dbReference>
<dbReference type="EMBL" id="MU839010">
    <property type="protein sequence ID" value="KAK1766870.1"/>
    <property type="molecule type" value="Genomic_DNA"/>
</dbReference>
<dbReference type="GO" id="GO:0005782">
    <property type="term" value="C:peroxisomal matrix"/>
    <property type="evidence" value="ECO:0007669"/>
    <property type="project" value="UniProtKB-SubCell"/>
</dbReference>